<dbReference type="AlphaFoldDB" id="A0A2B6H7W1"/>
<proteinExistence type="predicted"/>
<feature type="transmembrane region" description="Helical" evidence="1">
    <location>
        <begin position="6"/>
        <end position="23"/>
    </location>
</feature>
<evidence type="ECO:0000313" key="2">
    <source>
        <dbReference type="EMBL" id="PGD31589.1"/>
    </source>
</evidence>
<keyword evidence="1" id="KW-0472">Membrane</keyword>
<dbReference type="EMBL" id="NVIY01000038">
    <property type="protein sequence ID" value="PGD31589.1"/>
    <property type="molecule type" value="Genomic_DNA"/>
</dbReference>
<reference evidence="2 3" key="1">
    <citation type="submission" date="2017-09" db="EMBL/GenBank/DDBJ databases">
        <title>Large-scale bioinformatics analysis of Bacillus genomes uncovers conserved roles of natural products in bacterial physiology.</title>
        <authorList>
            <consortium name="Agbiome Team Llc"/>
            <person name="Bleich R.M."/>
            <person name="Grubbs K.J."/>
            <person name="Santa Maria K.C."/>
            <person name="Allen S.E."/>
            <person name="Farag S."/>
            <person name="Shank E.A."/>
            <person name="Bowers A."/>
        </authorList>
    </citation>
    <scope>NUCLEOTIDE SEQUENCE [LARGE SCALE GENOMIC DNA]</scope>
    <source>
        <strain evidence="2 3">AFS065610</strain>
    </source>
</reference>
<feature type="transmembrane region" description="Helical" evidence="1">
    <location>
        <begin position="35"/>
        <end position="59"/>
    </location>
</feature>
<evidence type="ECO:0008006" key="4">
    <source>
        <dbReference type="Google" id="ProtNLM"/>
    </source>
</evidence>
<comment type="caution">
    <text evidence="2">The sequence shown here is derived from an EMBL/GenBank/DDBJ whole genome shotgun (WGS) entry which is preliminary data.</text>
</comment>
<name>A0A2B6H7W1_9BACI</name>
<keyword evidence="1" id="KW-1133">Transmembrane helix</keyword>
<dbReference type="Proteomes" id="UP000223472">
    <property type="component" value="Unassembled WGS sequence"/>
</dbReference>
<evidence type="ECO:0000313" key="3">
    <source>
        <dbReference type="Proteomes" id="UP000223472"/>
    </source>
</evidence>
<gene>
    <name evidence="2" type="ORF">COM27_22430</name>
</gene>
<sequence length="106" mass="12091">MGIFYVIPLFLIFGTATFLFIKAGSPKIKNKNISLIMVCLAINILIIPISCLVGSFVSYTNEAATEFTYNNPFYFWKGFFFIQIIPLFLLFVAFLKFVIAKRAKQV</sequence>
<dbReference type="RefSeq" id="WP_098654222.1">
    <property type="nucleotide sequence ID" value="NZ_JARPPR010000004.1"/>
</dbReference>
<keyword evidence="1" id="KW-0812">Transmembrane</keyword>
<accession>A0A2B6H7W1</accession>
<protein>
    <recommendedName>
        <fullName evidence="4">Group-specific protein</fullName>
    </recommendedName>
</protein>
<feature type="transmembrane region" description="Helical" evidence="1">
    <location>
        <begin position="79"/>
        <end position="99"/>
    </location>
</feature>
<organism evidence="2 3">
    <name type="scientific">Bacillus wiedmannii</name>
    <dbReference type="NCBI Taxonomy" id="1890302"/>
    <lineage>
        <taxon>Bacteria</taxon>
        <taxon>Bacillati</taxon>
        <taxon>Bacillota</taxon>
        <taxon>Bacilli</taxon>
        <taxon>Bacillales</taxon>
        <taxon>Bacillaceae</taxon>
        <taxon>Bacillus</taxon>
        <taxon>Bacillus cereus group</taxon>
    </lineage>
</organism>
<evidence type="ECO:0000256" key="1">
    <source>
        <dbReference type="SAM" id="Phobius"/>
    </source>
</evidence>